<gene>
    <name evidence="2" type="ORF">CTRI78_v008555</name>
</gene>
<protein>
    <submittedName>
        <fullName evidence="2">Uncharacterized protein</fullName>
    </submittedName>
</protein>
<proteinExistence type="predicted"/>
<name>A0A4R8QTV5_COLTR</name>
<accession>A0A4R8QTV5</accession>
<comment type="caution">
    <text evidence="2">The sequence shown here is derived from an EMBL/GenBank/DDBJ whole genome shotgun (WGS) entry which is preliminary data.</text>
</comment>
<evidence type="ECO:0000256" key="1">
    <source>
        <dbReference type="SAM" id="MobiDB-lite"/>
    </source>
</evidence>
<keyword evidence="3" id="KW-1185">Reference proteome</keyword>
<dbReference type="AlphaFoldDB" id="A0A4R8QTV5"/>
<dbReference type="EMBL" id="RYZW01000104">
    <property type="protein sequence ID" value="TDZ47415.1"/>
    <property type="molecule type" value="Genomic_DNA"/>
</dbReference>
<feature type="region of interest" description="Disordered" evidence="1">
    <location>
        <begin position="1"/>
        <end position="23"/>
    </location>
</feature>
<sequence length="113" mass="12547">MPRQQTTPKGGGNIRIRPPRPRNWAAAKTLFRRTSGQEDGEQKICLVVCLLVRPTAPSASGGRRTPESLELDFAQGCGGGYKTDYLECQAVYRPTDPWTTRPRNGHLQCAKLH</sequence>
<dbReference type="Proteomes" id="UP000295703">
    <property type="component" value="Unassembled WGS sequence"/>
</dbReference>
<evidence type="ECO:0000313" key="2">
    <source>
        <dbReference type="EMBL" id="TDZ47415.1"/>
    </source>
</evidence>
<organism evidence="2 3">
    <name type="scientific">Colletotrichum trifolii</name>
    <dbReference type="NCBI Taxonomy" id="5466"/>
    <lineage>
        <taxon>Eukaryota</taxon>
        <taxon>Fungi</taxon>
        <taxon>Dikarya</taxon>
        <taxon>Ascomycota</taxon>
        <taxon>Pezizomycotina</taxon>
        <taxon>Sordariomycetes</taxon>
        <taxon>Hypocreomycetidae</taxon>
        <taxon>Glomerellales</taxon>
        <taxon>Glomerellaceae</taxon>
        <taxon>Colletotrichum</taxon>
        <taxon>Colletotrichum orbiculare species complex</taxon>
    </lineage>
</organism>
<reference evidence="2 3" key="1">
    <citation type="submission" date="2018-12" db="EMBL/GenBank/DDBJ databases">
        <title>Genome sequence and assembly of Colletotrichum trifolii.</title>
        <authorList>
            <person name="Gan P."/>
            <person name="Shirasu K."/>
        </authorList>
    </citation>
    <scope>NUCLEOTIDE SEQUENCE [LARGE SCALE GENOMIC DNA]</scope>
    <source>
        <strain evidence="2 3">543-2</strain>
    </source>
</reference>
<evidence type="ECO:0000313" key="3">
    <source>
        <dbReference type="Proteomes" id="UP000295703"/>
    </source>
</evidence>